<evidence type="ECO:0000313" key="3">
    <source>
        <dbReference type="Proteomes" id="UP000694240"/>
    </source>
</evidence>
<evidence type="ECO:0000313" key="2">
    <source>
        <dbReference type="EMBL" id="KAG7587173.1"/>
    </source>
</evidence>
<accession>A0A8T2BMZ8</accession>
<dbReference type="PANTHER" id="PTHR34792:SF1">
    <property type="entry name" value="OS02G0121500 PROTEIN"/>
    <property type="match status" value="1"/>
</dbReference>
<dbReference type="Proteomes" id="UP000694240">
    <property type="component" value="Chromosome 7"/>
</dbReference>
<dbReference type="PANTHER" id="PTHR34792">
    <property type="entry name" value="OS02G0121500 PROTEIN"/>
    <property type="match status" value="1"/>
</dbReference>
<protein>
    <submittedName>
        <fullName evidence="2">Uncharacterized protein</fullName>
    </submittedName>
</protein>
<feature type="region of interest" description="Disordered" evidence="1">
    <location>
        <begin position="1"/>
        <end position="33"/>
    </location>
</feature>
<evidence type="ECO:0000256" key="1">
    <source>
        <dbReference type="SAM" id="MobiDB-lite"/>
    </source>
</evidence>
<feature type="compositionally biased region" description="Low complexity" evidence="1">
    <location>
        <begin position="21"/>
        <end position="30"/>
    </location>
</feature>
<keyword evidence="3" id="KW-1185">Reference proteome</keyword>
<organism evidence="2 3">
    <name type="scientific">Arabidopsis thaliana x Arabidopsis arenosa</name>
    <dbReference type="NCBI Taxonomy" id="1240361"/>
    <lineage>
        <taxon>Eukaryota</taxon>
        <taxon>Viridiplantae</taxon>
        <taxon>Streptophyta</taxon>
        <taxon>Embryophyta</taxon>
        <taxon>Tracheophyta</taxon>
        <taxon>Spermatophyta</taxon>
        <taxon>Magnoliopsida</taxon>
        <taxon>eudicotyledons</taxon>
        <taxon>Gunneridae</taxon>
        <taxon>Pentapetalae</taxon>
        <taxon>rosids</taxon>
        <taxon>malvids</taxon>
        <taxon>Brassicales</taxon>
        <taxon>Brassicaceae</taxon>
        <taxon>Camelineae</taxon>
        <taxon>Arabidopsis</taxon>
    </lineage>
</organism>
<gene>
    <name evidence="2" type="ORF">ISN45_Aa02g024000</name>
</gene>
<feature type="compositionally biased region" description="Polar residues" evidence="1">
    <location>
        <begin position="340"/>
        <end position="351"/>
    </location>
</feature>
<sequence>MEMGRRDVMMRRGATNRFSNKQQSGSGFSTKSKKGMLKKLCLADDKLKQETSYDETLPCPDLENEVSKKKSKLPKKNLKDTNGVDHASVPRKLRSAMKKRNLESVSKLSSVSKRLNLSKTGIESFKKDQEMEANAIVPESMMISKDEKEVAETLYGLAGMFTETDSIDKKCHEKETRKVDSILVVEDDYTKAESLKPVVSVLSSAKTKQIDAMPLEQSDKQFSTTGMVDFIDRLKQSSSVNVNDAPARVNETKIATSDKDYKSNGLLLWPGLSSTTVHSGAQVLSKSSSTKLPPWMGQAVSPSNSASLLSEPLRVQPRKLKRCASHIYISRLIKVLQTSKSSPTTLNQNEQRSSEMSERRLPDSVITINDFKTMVSPAKRYQNPHLLDIHRTHNVKLVQEDMTKLALELYGPHTSQKQSFDFLSLSSAGAAQSHFPLPNSFPQYQISAAYNSQLSPATSSHQVQQLSPYLASRFQTAYNANQQQQQQLQKRLWAAQYRPINGNTMQSNQYSKPNLSLNLTSIQQPLQVSSSPRYNNNVSQQQHRLMAAAAAMSMSHHHNNNPSRIVMNRQEHHFPLIYEDTRTPLQLLCNEQS</sequence>
<feature type="region of interest" description="Disordered" evidence="1">
    <location>
        <begin position="340"/>
        <end position="360"/>
    </location>
</feature>
<dbReference type="InterPro" id="IPR040305">
    <property type="entry name" value="At1g75730-like"/>
</dbReference>
<dbReference type="EMBL" id="JAEFBK010000007">
    <property type="protein sequence ID" value="KAG7587173.1"/>
    <property type="molecule type" value="Genomic_DNA"/>
</dbReference>
<name>A0A8T2BMZ8_9BRAS</name>
<reference evidence="2 3" key="1">
    <citation type="submission" date="2020-12" db="EMBL/GenBank/DDBJ databases">
        <title>Concerted genomic and epigenomic changes stabilize Arabidopsis allopolyploids.</title>
        <authorList>
            <person name="Chen Z."/>
        </authorList>
    </citation>
    <scope>NUCLEOTIDE SEQUENCE [LARGE SCALE GENOMIC DNA]</scope>
    <source>
        <strain evidence="2">Allo738</strain>
        <tissue evidence="2">Leaf</tissue>
    </source>
</reference>
<comment type="caution">
    <text evidence="2">The sequence shown here is derived from an EMBL/GenBank/DDBJ whole genome shotgun (WGS) entry which is preliminary data.</text>
</comment>
<dbReference type="AlphaFoldDB" id="A0A8T2BMZ8"/>
<proteinExistence type="predicted"/>
<feature type="compositionally biased region" description="Basic and acidic residues" evidence="1">
    <location>
        <begin position="1"/>
        <end position="10"/>
    </location>
</feature>
<feature type="region of interest" description="Disordered" evidence="1">
    <location>
        <begin position="52"/>
        <end position="85"/>
    </location>
</feature>